<accession>A0A1Z4JS51</accession>
<sequence length="86" mass="9348">MYLSNRALQVRNASIAGISGALTLVILLIAPLGLAAVIINTLLVTIATFATGTVVDRVVISMQRDRNLPPTADLRRRESSNVDRYR</sequence>
<keyword evidence="2" id="KW-0614">Plasmid</keyword>
<geneLocation type="plasmid" evidence="2">
    <name>plasmid2</name>
</geneLocation>
<dbReference type="AlphaFoldDB" id="A0A1Z4JS51"/>
<dbReference type="NCBIfam" id="NF040558">
    <property type="entry name" value="CAS_Csx18"/>
    <property type="match status" value="1"/>
</dbReference>
<proteinExistence type="predicted"/>
<dbReference type="Proteomes" id="UP000217895">
    <property type="component" value="Plasmid Plasmid2 dna"/>
</dbReference>
<dbReference type="EMBL" id="AP018205">
    <property type="protein sequence ID" value="BAY59559.1"/>
    <property type="molecule type" value="Genomic_DNA"/>
</dbReference>
<name>A0A1Z4JS51_LEPBY</name>
<keyword evidence="1" id="KW-0812">Transmembrane</keyword>
<reference evidence="2 3" key="1">
    <citation type="submission" date="2017-06" db="EMBL/GenBank/DDBJ databases">
        <title>Genome sequencing of cyanobaciteial culture collection at National Institute for Environmental Studies (NIES).</title>
        <authorList>
            <person name="Hirose Y."/>
            <person name="Shimura Y."/>
            <person name="Fujisawa T."/>
            <person name="Nakamura Y."/>
            <person name="Kawachi M."/>
        </authorList>
    </citation>
    <scope>NUCLEOTIDE SEQUENCE [LARGE SCALE GENOMIC DNA]</scope>
    <source>
        <strain evidence="2 3">NIES-2135</strain>
        <plasmid evidence="3">Plasmid Plasmid2 dna</plasmid>
    </source>
</reference>
<gene>
    <name evidence="2" type="ORF">NIES2135_64360</name>
</gene>
<feature type="transmembrane region" description="Helical" evidence="1">
    <location>
        <begin position="38"/>
        <end position="60"/>
    </location>
</feature>
<feature type="transmembrane region" description="Helical" evidence="1">
    <location>
        <begin position="12"/>
        <end position="32"/>
    </location>
</feature>
<protein>
    <submittedName>
        <fullName evidence="2">Uncharacterized protein</fullName>
    </submittedName>
</protein>
<evidence type="ECO:0000256" key="1">
    <source>
        <dbReference type="SAM" id="Phobius"/>
    </source>
</evidence>
<keyword evidence="1" id="KW-1133">Transmembrane helix</keyword>
<organism evidence="2 3">
    <name type="scientific">Leptolyngbya boryana NIES-2135</name>
    <dbReference type="NCBI Taxonomy" id="1973484"/>
    <lineage>
        <taxon>Bacteria</taxon>
        <taxon>Bacillati</taxon>
        <taxon>Cyanobacteriota</taxon>
        <taxon>Cyanophyceae</taxon>
        <taxon>Leptolyngbyales</taxon>
        <taxon>Leptolyngbyaceae</taxon>
        <taxon>Leptolyngbya group</taxon>
        <taxon>Leptolyngbya</taxon>
    </lineage>
</organism>
<keyword evidence="1" id="KW-0472">Membrane</keyword>
<evidence type="ECO:0000313" key="3">
    <source>
        <dbReference type="Proteomes" id="UP000217895"/>
    </source>
</evidence>
<keyword evidence="3" id="KW-1185">Reference proteome</keyword>
<evidence type="ECO:0000313" key="2">
    <source>
        <dbReference type="EMBL" id="BAY59559.1"/>
    </source>
</evidence>